<proteinExistence type="predicted"/>
<dbReference type="Gene3D" id="3.40.50.620">
    <property type="entry name" value="HUPs"/>
    <property type="match status" value="1"/>
</dbReference>
<evidence type="ECO:0000256" key="1">
    <source>
        <dbReference type="ARBA" id="ARBA00022679"/>
    </source>
</evidence>
<feature type="domain" description="Cytidyltransferase-like" evidence="3">
    <location>
        <begin position="35"/>
        <end position="117"/>
    </location>
</feature>
<gene>
    <name evidence="4" type="ORF">GF339_01015</name>
</gene>
<evidence type="ECO:0000313" key="5">
    <source>
        <dbReference type="Proteomes" id="UP000649604"/>
    </source>
</evidence>
<dbReference type="AlphaFoldDB" id="A0A9D5Q431"/>
<dbReference type="InterPro" id="IPR023214">
    <property type="entry name" value="HAD_sf"/>
</dbReference>
<sequence length="318" mass="35264">MLPMPLDPSPKIVSRRQLAEIVRRLKRQGQRIVTTNGSFDLLHIGHVTMLQEAKSLGDVLIVGLNSDASVKRYKGPSRPICSQQHRAAMLAALNCTDYISIFEETTPIELLTIIQSDLHVNSPEHGKECVEREVVERYGGQIYLAQLLDGMSTSRLIERIVEVASRPVRRAIFINRADLFQDDSATRLPAATVEALRQFHALGFQLVLLAPRSASERDEACFCHVLHETFGQEYSLRSSVVSAKRDHLEQTVTALEVSLAKSFLISSAMADIDLGRSMNCKTIFLSPSTFTPSAAFSTASGPHWVVHDVQEAVEWVAS</sequence>
<dbReference type="PANTHER" id="PTHR43793">
    <property type="entry name" value="FAD SYNTHASE"/>
    <property type="match status" value="1"/>
</dbReference>
<dbReference type="InterPro" id="IPR050385">
    <property type="entry name" value="Archaeal_FAD_synthase"/>
</dbReference>
<protein>
    <submittedName>
        <fullName evidence="4">Adenylyltransferase/cytidyltransferase family protein</fullName>
    </submittedName>
</protein>
<organism evidence="4 5">
    <name type="scientific">candidate division KSB3 bacterium</name>
    <dbReference type="NCBI Taxonomy" id="2044937"/>
    <lineage>
        <taxon>Bacteria</taxon>
        <taxon>candidate division KSB3</taxon>
    </lineage>
</organism>
<reference evidence="4" key="1">
    <citation type="submission" date="2019-11" db="EMBL/GenBank/DDBJ databases">
        <title>Microbial mats filling the niche in hypersaline microbial mats.</title>
        <authorList>
            <person name="Wong H.L."/>
            <person name="Macleod F.I."/>
            <person name="White R.A. III"/>
            <person name="Burns B.P."/>
        </authorList>
    </citation>
    <scope>NUCLEOTIDE SEQUENCE</scope>
    <source>
        <strain evidence="4">Rbin_158</strain>
    </source>
</reference>
<dbReference type="PANTHER" id="PTHR43793:SF2">
    <property type="entry name" value="BIFUNCTIONAL PROTEIN HLDE"/>
    <property type="match status" value="1"/>
</dbReference>
<dbReference type="Pfam" id="PF01467">
    <property type="entry name" value="CTP_transf_like"/>
    <property type="match status" value="1"/>
</dbReference>
<dbReference type="Proteomes" id="UP000649604">
    <property type="component" value="Unassembled WGS sequence"/>
</dbReference>
<dbReference type="NCBIfam" id="TIGR00125">
    <property type="entry name" value="cyt_tran_rel"/>
    <property type="match status" value="1"/>
</dbReference>
<dbReference type="EMBL" id="WJJP01000028">
    <property type="protein sequence ID" value="MBD3323130.1"/>
    <property type="molecule type" value="Genomic_DNA"/>
</dbReference>
<evidence type="ECO:0000313" key="4">
    <source>
        <dbReference type="EMBL" id="MBD3323130.1"/>
    </source>
</evidence>
<keyword evidence="1" id="KW-0808">Transferase</keyword>
<dbReference type="GO" id="GO:0016779">
    <property type="term" value="F:nucleotidyltransferase activity"/>
    <property type="evidence" value="ECO:0007669"/>
    <property type="project" value="UniProtKB-KW"/>
</dbReference>
<accession>A0A9D5Q431</accession>
<evidence type="ECO:0000256" key="2">
    <source>
        <dbReference type="ARBA" id="ARBA00022695"/>
    </source>
</evidence>
<dbReference type="SUPFAM" id="SSF52374">
    <property type="entry name" value="Nucleotidylyl transferase"/>
    <property type="match status" value="1"/>
</dbReference>
<dbReference type="Gene3D" id="3.40.50.1000">
    <property type="entry name" value="HAD superfamily/HAD-like"/>
    <property type="match status" value="1"/>
</dbReference>
<dbReference type="SUPFAM" id="SSF56784">
    <property type="entry name" value="HAD-like"/>
    <property type="match status" value="1"/>
</dbReference>
<name>A0A9D5Q431_9BACT</name>
<dbReference type="InterPro" id="IPR014729">
    <property type="entry name" value="Rossmann-like_a/b/a_fold"/>
</dbReference>
<keyword evidence="2 4" id="KW-0548">Nucleotidyltransferase</keyword>
<dbReference type="InterPro" id="IPR036412">
    <property type="entry name" value="HAD-like_sf"/>
</dbReference>
<evidence type="ECO:0000259" key="3">
    <source>
        <dbReference type="Pfam" id="PF01467"/>
    </source>
</evidence>
<comment type="caution">
    <text evidence="4">The sequence shown here is derived from an EMBL/GenBank/DDBJ whole genome shotgun (WGS) entry which is preliminary data.</text>
</comment>
<dbReference type="InterPro" id="IPR004821">
    <property type="entry name" value="Cyt_trans-like"/>
</dbReference>